<evidence type="ECO:0000313" key="2">
    <source>
        <dbReference type="EMBL" id="RVE74475.1"/>
    </source>
</evidence>
<dbReference type="Proteomes" id="UP000283210">
    <property type="component" value="Chromosome 3"/>
</dbReference>
<reference evidence="2 3" key="1">
    <citation type="submission" date="2018-11" db="EMBL/GenBank/DDBJ databases">
        <authorList>
            <person name="Lopez-Roques C."/>
            <person name="Donnadieu C."/>
            <person name="Bouchez O."/>
            <person name="Klopp C."/>
            <person name="Cabau C."/>
            <person name="Zahm M."/>
        </authorList>
    </citation>
    <scope>NUCLEOTIDE SEQUENCE [LARGE SCALE GENOMIC DNA]</scope>
    <source>
        <strain evidence="2">RS831</strain>
        <tissue evidence="2">Whole body</tissue>
    </source>
</reference>
<gene>
    <name evidence="2" type="ORF">OJAV_G00022370</name>
</gene>
<evidence type="ECO:0000313" key="3">
    <source>
        <dbReference type="Proteomes" id="UP000283210"/>
    </source>
</evidence>
<organism evidence="2 3">
    <name type="scientific">Oryzias javanicus</name>
    <name type="common">Javanese ricefish</name>
    <name type="synonym">Aplocheilus javanicus</name>
    <dbReference type="NCBI Taxonomy" id="123683"/>
    <lineage>
        <taxon>Eukaryota</taxon>
        <taxon>Metazoa</taxon>
        <taxon>Chordata</taxon>
        <taxon>Craniata</taxon>
        <taxon>Vertebrata</taxon>
        <taxon>Euteleostomi</taxon>
        <taxon>Actinopterygii</taxon>
        <taxon>Neopterygii</taxon>
        <taxon>Teleostei</taxon>
        <taxon>Neoteleostei</taxon>
        <taxon>Acanthomorphata</taxon>
        <taxon>Ovalentaria</taxon>
        <taxon>Atherinomorphae</taxon>
        <taxon>Beloniformes</taxon>
        <taxon>Adrianichthyidae</taxon>
        <taxon>Oryziinae</taxon>
        <taxon>Oryzias</taxon>
    </lineage>
</organism>
<dbReference type="EMBL" id="CM012439">
    <property type="protein sequence ID" value="RVE74475.1"/>
    <property type="molecule type" value="Genomic_DNA"/>
</dbReference>
<dbReference type="AlphaFoldDB" id="A0A437DI78"/>
<reference evidence="2 3" key="2">
    <citation type="submission" date="2019-01" db="EMBL/GenBank/DDBJ databases">
        <title>A chromosome length genome reference of the Java medaka (oryzias javanicus).</title>
        <authorList>
            <person name="Herpin A."/>
            <person name="Takehana Y."/>
            <person name="Naruse K."/>
            <person name="Ansai S."/>
            <person name="Kawaguchi M."/>
        </authorList>
    </citation>
    <scope>NUCLEOTIDE SEQUENCE [LARGE SCALE GENOMIC DNA]</scope>
    <source>
        <strain evidence="2">RS831</strain>
        <tissue evidence="2">Whole body</tissue>
    </source>
</reference>
<keyword evidence="3" id="KW-1185">Reference proteome</keyword>
<accession>A0A437DI78</accession>
<feature type="region of interest" description="Disordered" evidence="1">
    <location>
        <begin position="98"/>
        <end position="141"/>
    </location>
</feature>
<protein>
    <submittedName>
        <fullName evidence="2">Uncharacterized protein</fullName>
    </submittedName>
</protein>
<name>A0A437DI78_ORYJA</name>
<evidence type="ECO:0000256" key="1">
    <source>
        <dbReference type="SAM" id="MobiDB-lite"/>
    </source>
</evidence>
<feature type="non-terminal residue" evidence="2">
    <location>
        <position position="1"/>
    </location>
</feature>
<proteinExistence type="predicted"/>
<sequence length="141" mass="15395">SSPSSEHRRSLLLPRLLSLLHPRFSSLLFPAQTNIRKRDKQGEGKVSAGQVNHNNDPLLTKTEWISQSIPGFNEIRESAPTWVAAAWYLSLISSGSSLPVSCPPDVEEAPFRTGRMPPAGNNGRPDARSPAPLSWSADSLK</sequence>